<proteinExistence type="predicted"/>
<dbReference type="Proteomes" id="UP000800981">
    <property type="component" value="Unassembled WGS sequence"/>
</dbReference>
<reference evidence="2 3" key="1">
    <citation type="submission" date="2020-03" db="EMBL/GenBank/DDBJ databases">
        <title>Two novel Motilibacter sp.</title>
        <authorList>
            <person name="Liu S."/>
        </authorList>
    </citation>
    <scope>NUCLEOTIDE SEQUENCE [LARGE SCALE GENOMIC DNA]</scope>
    <source>
        <strain evidence="2 3">E257</strain>
    </source>
</reference>
<dbReference type="InterPro" id="IPR058548">
    <property type="entry name" value="MlaB-like_STAS"/>
</dbReference>
<gene>
    <name evidence="2" type="ORF">G9H71_02130</name>
</gene>
<accession>A0ABX0GQ14</accession>
<feature type="domain" description="STAS" evidence="1">
    <location>
        <begin position="1"/>
        <end position="97"/>
    </location>
</feature>
<dbReference type="InterPro" id="IPR002645">
    <property type="entry name" value="STAS_dom"/>
</dbReference>
<sequence>MTVILSQLDPADGVSQLRWELRDAVLSGARTVVVDVSGVPSLSSDVVSSLLGVHRLCRVRGGRVELVGCEPGVVDLLYRTALWRVFHIRDRQGGWAR</sequence>
<organism evidence="2 3">
    <name type="scientific">Motilibacter deserti</name>
    <dbReference type="NCBI Taxonomy" id="2714956"/>
    <lineage>
        <taxon>Bacteria</taxon>
        <taxon>Bacillati</taxon>
        <taxon>Actinomycetota</taxon>
        <taxon>Actinomycetes</taxon>
        <taxon>Motilibacterales</taxon>
        <taxon>Motilibacteraceae</taxon>
        <taxon>Motilibacter</taxon>
    </lineage>
</organism>
<evidence type="ECO:0000313" key="2">
    <source>
        <dbReference type="EMBL" id="NHC12580.1"/>
    </source>
</evidence>
<dbReference type="PROSITE" id="PS50801">
    <property type="entry name" value="STAS"/>
    <property type="match status" value="1"/>
</dbReference>
<dbReference type="InterPro" id="IPR036513">
    <property type="entry name" value="STAS_dom_sf"/>
</dbReference>
<dbReference type="SUPFAM" id="SSF52091">
    <property type="entry name" value="SpoIIaa-like"/>
    <property type="match status" value="1"/>
</dbReference>
<comment type="caution">
    <text evidence="2">The sequence shown here is derived from an EMBL/GenBank/DDBJ whole genome shotgun (WGS) entry which is preliminary data.</text>
</comment>
<evidence type="ECO:0000259" key="1">
    <source>
        <dbReference type="PROSITE" id="PS50801"/>
    </source>
</evidence>
<protein>
    <submittedName>
        <fullName evidence="2">STAS domain-containing protein</fullName>
    </submittedName>
</protein>
<name>A0ABX0GQ14_9ACTN</name>
<dbReference type="Gene3D" id="3.30.750.24">
    <property type="entry name" value="STAS domain"/>
    <property type="match status" value="1"/>
</dbReference>
<dbReference type="EMBL" id="JAANNP010000001">
    <property type="protein sequence ID" value="NHC12580.1"/>
    <property type="molecule type" value="Genomic_DNA"/>
</dbReference>
<keyword evidence="3" id="KW-1185">Reference proteome</keyword>
<evidence type="ECO:0000313" key="3">
    <source>
        <dbReference type="Proteomes" id="UP000800981"/>
    </source>
</evidence>
<dbReference type="Pfam" id="PF13466">
    <property type="entry name" value="STAS_2"/>
    <property type="match status" value="1"/>
</dbReference>